<comment type="similarity">
    <text evidence="2 6">Belongs to the MIP/aquaporin (TC 1.A.8) family.</text>
</comment>
<evidence type="ECO:0000256" key="3">
    <source>
        <dbReference type="ARBA" id="ARBA00022692"/>
    </source>
</evidence>
<dbReference type="Gene3D" id="1.20.1080.10">
    <property type="entry name" value="Glycerol uptake facilitator protein"/>
    <property type="match status" value="2"/>
</dbReference>
<dbReference type="InterPro" id="IPR034294">
    <property type="entry name" value="Aquaporin_transptr"/>
</dbReference>
<keyword evidence="10" id="KW-1185">Reference proteome</keyword>
<dbReference type="PANTHER" id="PTHR19139:SF199">
    <property type="entry name" value="MIP17260P"/>
    <property type="match status" value="1"/>
</dbReference>
<keyword evidence="5 7" id="KW-0472">Membrane</keyword>
<feature type="transmembrane region" description="Helical" evidence="7">
    <location>
        <begin position="57"/>
        <end position="86"/>
    </location>
</feature>
<proteinExistence type="inferred from homology"/>
<reference evidence="8" key="3">
    <citation type="submission" date="2023-02" db="EMBL/GenBank/DDBJ databases">
        <authorList>
            <person name="Sun Q."/>
            <person name="Mori K."/>
        </authorList>
    </citation>
    <scope>NUCLEOTIDE SEQUENCE</scope>
    <source>
        <strain evidence="8">NBRC 108728</strain>
        <plasmid evidence="9">pNBRC108728a</plasmid>
    </source>
</reference>
<reference evidence="8" key="1">
    <citation type="journal article" date="2014" name="Int. J. Syst. Evol. Microbiol.">
        <title>Complete genome of a new Firmicutes species belonging to the dominant human colonic microbiota ('Ruminococcus bicirculans') reveals two chromosomes and a selective capacity to utilize plant glucans.</title>
        <authorList>
            <consortium name="NISC Comparative Sequencing Program"/>
            <person name="Wegmann U."/>
            <person name="Louis P."/>
            <person name="Goesmann A."/>
            <person name="Henrissat B."/>
            <person name="Duncan S.H."/>
            <person name="Flint H.J."/>
        </authorList>
    </citation>
    <scope>NUCLEOTIDE SEQUENCE</scope>
    <source>
        <strain evidence="8">NBRC 108728</strain>
    </source>
</reference>
<evidence type="ECO:0000256" key="2">
    <source>
        <dbReference type="ARBA" id="ARBA00006175"/>
    </source>
</evidence>
<dbReference type="InterPro" id="IPR023271">
    <property type="entry name" value="Aquaporin-like"/>
</dbReference>
<sequence>MPFLTPIPRTDLLRRLLAELLGTALLVTVVVGSGIMAQQLSPRDVGLQLLENSLATAFGLTVLILMLGPISGAHFNPVVTLADWALGRRTRTGLRSAMVLPYVVAQVVGAILGAVLANTMFDTRTTIATTHRATGGHLLGEIVATAGLILVIFALARTGRGALAAPAVGAYIGAAYWFTSSTSFANPAVTIGRIFTDTFAGIAPTSAPAFIGVQLVGAAVGCALLLVLYPDVARSADDVVIPHLDQASA</sequence>
<feature type="transmembrane region" description="Helical" evidence="7">
    <location>
        <begin position="98"/>
        <end position="117"/>
    </location>
</feature>
<dbReference type="SUPFAM" id="SSF81338">
    <property type="entry name" value="Aquaporin-like"/>
    <property type="match status" value="1"/>
</dbReference>
<feature type="transmembrane region" description="Helical" evidence="7">
    <location>
        <begin position="16"/>
        <end position="37"/>
    </location>
</feature>
<feature type="transmembrane region" description="Helical" evidence="7">
    <location>
        <begin position="137"/>
        <end position="155"/>
    </location>
</feature>
<dbReference type="EMBL" id="AP027732">
    <property type="protein sequence ID" value="BDZ50507.1"/>
    <property type="molecule type" value="Genomic_DNA"/>
</dbReference>
<evidence type="ECO:0000256" key="5">
    <source>
        <dbReference type="ARBA" id="ARBA00023136"/>
    </source>
</evidence>
<comment type="subcellular location">
    <subcellularLocation>
        <location evidence="1">Membrane</location>
        <topology evidence="1">Multi-pass membrane protein</topology>
    </subcellularLocation>
</comment>
<dbReference type="EMBL" id="AP027733">
    <property type="protein sequence ID" value="BDZ52588.1"/>
    <property type="molecule type" value="Genomic_DNA"/>
</dbReference>
<evidence type="ECO:0000256" key="4">
    <source>
        <dbReference type="ARBA" id="ARBA00022989"/>
    </source>
</evidence>
<evidence type="ECO:0000256" key="6">
    <source>
        <dbReference type="RuleBase" id="RU000477"/>
    </source>
</evidence>
<evidence type="ECO:0000313" key="8">
    <source>
        <dbReference type="EMBL" id="BDZ50507.1"/>
    </source>
</evidence>
<evidence type="ECO:0000256" key="7">
    <source>
        <dbReference type="SAM" id="Phobius"/>
    </source>
</evidence>
<evidence type="ECO:0000313" key="9">
    <source>
        <dbReference type="EMBL" id="BDZ52588.1"/>
    </source>
</evidence>
<dbReference type="PANTHER" id="PTHR19139">
    <property type="entry name" value="AQUAPORIN TRANSPORTER"/>
    <property type="match status" value="1"/>
</dbReference>
<accession>A0ABN6Y342</accession>
<keyword evidence="6" id="KW-0813">Transport</keyword>
<geneLocation type="plasmid" evidence="9 10">
    <name>pNBRC108728a</name>
</geneLocation>
<keyword evidence="3 6" id="KW-0812">Transmembrane</keyword>
<dbReference type="Proteomes" id="UP001321486">
    <property type="component" value="Chromosome"/>
</dbReference>
<dbReference type="PRINTS" id="PR00783">
    <property type="entry name" value="MINTRINSICP"/>
</dbReference>
<keyword evidence="4 7" id="KW-1133">Transmembrane helix</keyword>
<name>A0ABN6Y342_9MICO</name>
<dbReference type="Proteomes" id="UP001321486">
    <property type="component" value="Plasmid pNBRC108728a"/>
</dbReference>
<dbReference type="RefSeq" id="WP_434010999.1">
    <property type="nucleotide sequence ID" value="NZ_AP027732.1"/>
</dbReference>
<keyword evidence="9" id="KW-0614">Plasmid</keyword>
<dbReference type="Pfam" id="PF00230">
    <property type="entry name" value="MIP"/>
    <property type="match status" value="1"/>
</dbReference>
<gene>
    <name evidence="8" type="ORF">GCM10025867_27480</name>
    <name evidence="9" type="ORF">GCM10025867_48290</name>
</gene>
<feature type="transmembrane region" description="Helical" evidence="7">
    <location>
        <begin position="209"/>
        <end position="229"/>
    </location>
</feature>
<protein>
    <submittedName>
        <fullName evidence="8">MIP family protein</fullName>
    </submittedName>
</protein>
<evidence type="ECO:0000256" key="1">
    <source>
        <dbReference type="ARBA" id="ARBA00004141"/>
    </source>
</evidence>
<reference evidence="10" key="2">
    <citation type="journal article" date="2019" name="Int. J. Syst. Evol. Microbiol.">
        <title>The Global Catalogue of Microorganisms (GCM) 10K type strain sequencing project: providing services to taxonomists for standard genome sequencing and annotation.</title>
        <authorList>
            <consortium name="The Broad Institute Genomics Platform"/>
            <consortium name="The Broad Institute Genome Sequencing Center for Infectious Disease"/>
            <person name="Wu L."/>
            <person name="Ma J."/>
        </authorList>
    </citation>
    <scope>NUCLEOTIDE SEQUENCE [LARGE SCALE GENOMIC DNA]</scope>
    <source>
        <strain evidence="10">NBRC 108728</strain>
    </source>
</reference>
<evidence type="ECO:0000313" key="10">
    <source>
        <dbReference type="Proteomes" id="UP001321486"/>
    </source>
</evidence>
<organism evidence="8 10">
    <name type="scientific">Frondihabitans sucicola</name>
    <dbReference type="NCBI Taxonomy" id="1268041"/>
    <lineage>
        <taxon>Bacteria</taxon>
        <taxon>Bacillati</taxon>
        <taxon>Actinomycetota</taxon>
        <taxon>Actinomycetes</taxon>
        <taxon>Micrococcales</taxon>
        <taxon>Microbacteriaceae</taxon>
        <taxon>Frondihabitans</taxon>
    </lineage>
</organism>
<feature type="transmembrane region" description="Helical" evidence="7">
    <location>
        <begin position="162"/>
        <end position="179"/>
    </location>
</feature>
<dbReference type="InterPro" id="IPR000425">
    <property type="entry name" value="MIP"/>
</dbReference>